<dbReference type="PROSITE" id="PS00531">
    <property type="entry name" value="RNASE_T2_2"/>
    <property type="match status" value="1"/>
</dbReference>
<reference evidence="4" key="1">
    <citation type="submission" date="2022-07" db="EMBL/GenBank/DDBJ databases">
        <title>Sphingomonas sp. nov., a novel bacterium isolated from the north slope of the Mount Everest.</title>
        <authorList>
            <person name="Cui X."/>
            <person name="Liu Y."/>
        </authorList>
    </citation>
    <scope>NUCLEOTIDE SEQUENCE</scope>
    <source>
        <strain evidence="4">S5-59</strain>
    </source>
</reference>
<keyword evidence="5" id="KW-1185">Reference proteome</keyword>
<evidence type="ECO:0000313" key="4">
    <source>
        <dbReference type="EMBL" id="UUL83856.1"/>
    </source>
</evidence>
<dbReference type="PANTHER" id="PTHR11240">
    <property type="entry name" value="RIBONUCLEASE T2"/>
    <property type="match status" value="1"/>
</dbReference>
<proteinExistence type="inferred from homology"/>
<dbReference type="Pfam" id="PF00445">
    <property type="entry name" value="Ribonuclease_T2"/>
    <property type="match status" value="1"/>
</dbReference>
<feature type="signal peptide" evidence="3">
    <location>
        <begin position="1"/>
        <end position="22"/>
    </location>
</feature>
<gene>
    <name evidence="4" type="ORF">NMP03_06590</name>
</gene>
<dbReference type="InterPro" id="IPR001568">
    <property type="entry name" value="RNase_T2-like"/>
</dbReference>
<dbReference type="SUPFAM" id="SSF55895">
    <property type="entry name" value="Ribonuclease Rh-like"/>
    <property type="match status" value="1"/>
</dbReference>
<dbReference type="RefSeq" id="WP_256507692.1">
    <property type="nucleotide sequence ID" value="NZ_CP101740.1"/>
</dbReference>
<dbReference type="CDD" id="cd01062">
    <property type="entry name" value="RNase_T2_prok"/>
    <property type="match status" value="1"/>
</dbReference>
<feature type="chain" id="PRO_5045110780" evidence="3">
    <location>
        <begin position="23"/>
        <end position="239"/>
    </location>
</feature>
<dbReference type="PROSITE" id="PS00530">
    <property type="entry name" value="RNASE_T2_1"/>
    <property type="match status" value="1"/>
</dbReference>
<evidence type="ECO:0000256" key="3">
    <source>
        <dbReference type="SAM" id="SignalP"/>
    </source>
</evidence>
<evidence type="ECO:0000313" key="5">
    <source>
        <dbReference type="Proteomes" id="UP001058533"/>
    </source>
</evidence>
<comment type="similarity">
    <text evidence="1 2">Belongs to the RNase T2 family.</text>
</comment>
<keyword evidence="3" id="KW-0732">Signal</keyword>
<dbReference type="Proteomes" id="UP001058533">
    <property type="component" value="Chromosome"/>
</dbReference>
<sequence>MSRLAALGIVAAALLAPLPAIAQAYRCSMPIGDIARPRPDGPSAREPKRVVPTGSYTLALTWSPQYCRENGKQASARLQCGGGNRFGFTLHGLWPDGKGTQWPQYCKPAALLDTRVIQSNLCATPSPQLLQHEYAKHGTCMNLAPAAYFGRATGLYGRIRYPDMNALSRRRRLTTGQFAQAFAGANRGMTAAMVKVTADRQGWLDEVWVCLDTRFRYRACPAAGRAATRPLKIWRGGAG</sequence>
<dbReference type="InterPro" id="IPR039378">
    <property type="entry name" value="RNase_T2_prok"/>
</dbReference>
<name>A0ABY5LCM3_9SPHN</name>
<dbReference type="InterPro" id="IPR036430">
    <property type="entry name" value="RNase_T2-like_sf"/>
</dbReference>
<accession>A0ABY5LCM3</accession>
<evidence type="ECO:0000256" key="1">
    <source>
        <dbReference type="ARBA" id="ARBA00007469"/>
    </source>
</evidence>
<evidence type="ECO:0000256" key="2">
    <source>
        <dbReference type="RuleBase" id="RU004328"/>
    </source>
</evidence>
<dbReference type="EMBL" id="CP101740">
    <property type="protein sequence ID" value="UUL83856.1"/>
    <property type="molecule type" value="Genomic_DNA"/>
</dbReference>
<dbReference type="InterPro" id="IPR018188">
    <property type="entry name" value="RNase_T2_His_AS_1"/>
</dbReference>
<dbReference type="Gene3D" id="3.90.730.10">
    <property type="entry name" value="Ribonuclease T2-like"/>
    <property type="match status" value="1"/>
</dbReference>
<protein>
    <submittedName>
        <fullName evidence="4">Ribonuclease T2</fullName>
    </submittedName>
</protein>
<dbReference type="PANTHER" id="PTHR11240:SF22">
    <property type="entry name" value="RIBONUCLEASE T2"/>
    <property type="match status" value="1"/>
</dbReference>
<organism evidence="4 5">
    <name type="scientific">Sphingomonas qomolangmaensis</name>
    <dbReference type="NCBI Taxonomy" id="2918765"/>
    <lineage>
        <taxon>Bacteria</taxon>
        <taxon>Pseudomonadati</taxon>
        <taxon>Pseudomonadota</taxon>
        <taxon>Alphaproteobacteria</taxon>
        <taxon>Sphingomonadales</taxon>
        <taxon>Sphingomonadaceae</taxon>
        <taxon>Sphingomonas</taxon>
    </lineage>
</organism>
<dbReference type="InterPro" id="IPR033130">
    <property type="entry name" value="RNase_T2_His_AS_2"/>
</dbReference>